<dbReference type="SMART" id="SM00327">
    <property type="entry name" value="VWA"/>
    <property type="match status" value="1"/>
</dbReference>
<gene>
    <name evidence="3" type="ORF">BLA60_08920</name>
</gene>
<proteinExistence type="predicted"/>
<dbReference type="CDD" id="cd00198">
    <property type="entry name" value="vWFA"/>
    <property type="match status" value="1"/>
</dbReference>
<dbReference type="InterPro" id="IPR008912">
    <property type="entry name" value="Uncharacterised_CoxE"/>
</dbReference>
<name>A0A7Z1AYS2_9PSEU</name>
<evidence type="ECO:0000259" key="2">
    <source>
        <dbReference type="SMART" id="SM00327"/>
    </source>
</evidence>
<dbReference type="SUPFAM" id="SSF53300">
    <property type="entry name" value="vWA-like"/>
    <property type="match status" value="1"/>
</dbReference>
<dbReference type="PANTHER" id="PTHR39338">
    <property type="entry name" value="BLL5662 PROTEIN-RELATED"/>
    <property type="match status" value="1"/>
</dbReference>
<dbReference type="PIRSF" id="PIRSF010256">
    <property type="entry name" value="CoxE_vWa"/>
    <property type="match status" value="1"/>
</dbReference>
<evidence type="ECO:0000313" key="4">
    <source>
        <dbReference type="Proteomes" id="UP000185696"/>
    </source>
</evidence>
<dbReference type="Pfam" id="PF05762">
    <property type="entry name" value="VWA_CoxE"/>
    <property type="match status" value="1"/>
</dbReference>
<protein>
    <recommendedName>
        <fullName evidence="2">VWFA domain-containing protein</fullName>
    </recommendedName>
</protein>
<dbReference type="Proteomes" id="UP000185696">
    <property type="component" value="Unassembled WGS sequence"/>
</dbReference>
<keyword evidence="4" id="KW-1185">Reference proteome</keyword>
<comment type="caution">
    <text evidence="3">The sequence shown here is derived from an EMBL/GenBank/DDBJ whole genome shotgun (WGS) entry which is preliminary data.</text>
</comment>
<dbReference type="RefSeq" id="WP_075132318.1">
    <property type="nucleotide sequence ID" value="NZ_MSIF01000003.1"/>
</dbReference>
<feature type="domain" description="VWFA" evidence="2">
    <location>
        <begin position="192"/>
        <end position="365"/>
    </location>
</feature>
<dbReference type="InterPro" id="IPR002035">
    <property type="entry name" value="VWF_A"/>
</dbReference>
<sequence>MSAPAAGHLRGFLRSLREHGLDVPVTRQRDFLRALAAVPPRDPRHLYWIARATLTGTVTDARVFDPVFAHWFGSAPPPVRLTEPDDAGEPDAGTEPGGGAPPDLVATAGTGHRASWSEVDRKPAFAATTPDQHQLLARLRHAVPAAVPTIRSRRRRPARRGDRLDVRRVHRDAWRTGGEVVRLRWRRPPRRQRPVLVLIDVSGSMRRHSADYLRLAHTVVHTCARAEVFTFGTTLTHVTPALRAREVDTALAALAAVVRDSGGGTRIGPSLLALLDNARHLGLARDALVLVLSDGLERGDPTALATAVRRLALLGHRLVWWSPLAADPDYRPLTRGMAAVVPHVHALAGVTDLVTAHDQLTRGASWR</sequence>
<accession>A0A7Z1AYS2</accession>
<evidence type="ECO:0000313" key="3">
    <source>
        <dbReference type="EMBL" id="OLF12129.1"/>
    </source>
</evidence>
<dbReference type="Gene3D" id="3.40.50.410">
    <property type="entry name" value="von Willebrand factor, type A domain"/>
    <property type="match status" value="1"/>
</dbReference>
<feature type="region of interest" description="Disordered" evidence="1">
    <location>
        <begin position="75"/>
        <end position="117"/>
    </location>
</feature>
<dbReference type="EMBL" id="MSIF01000003">
    <property type="protein sequence ID" value="OLF12129.1"/>
    <property type="molecule type" value="Genomic_DNA"/>
</dbReference>
<reference evidence="3 4" key="1">
    <citation type="submission" date="2016-12" db="EMBL/GenBank/DDBJ databases">
        <title>The draft genome sequence of Actinophytocola xinjiangensis.</title>
        <authorList>
            <person name="Wang W."/>
            <person name="Yuan L."/>
        </authorList>
    </citation>
    <scope>NUCLEOTIDE SEQUENCE [LARGE SCALE GENOMIC DNA]</scope>
    <source>
        <strain evidence="3 4">CGMCC 4.4663</strain>
    </source>
</reference>
<organism evidence="3 4">
    <name type="scientific">Actinophytocola xinjiangensis</name>
    <dbReference type="NCBI Taxonomy" id="485602"/>
    <lineage>
        <taxon>Bacteria</taxon>
        <taxon>Bacillati</taxon>
        <taxon>Actinomycetota</taxon>
        <taxon>Actinomycetes</taxon>
        <taxon>Pseudonocardiales</taxon>
        <taxon>Pseudonocardiaceae</taxon>
    </lineage>
</organism>
<dbReference type="InterPro" id="IPR036465">
    <property type="entry name" value="vWFA_dom_sf"/>
</dbReference>
<dbReference type="AlphaFoldDB" id="A0A7Z1AYS2"/>
<evidence type="ECO:0000256" key="1">
    <source>
        <dbReference type="SAM" id="MobiDB-lite"/>
    </source>
</evidence>
<dbReference type="PANTHER" id="PTHR39338:SF6">
    <property type="entry name" value="BLL5662 PROTEIN"/>
    <property type="match status" value="1"/>
</dbReference>
<dbReference type="InterPro" id="IPR011195">
    <property type="entry name" value="UCP010256"/>
</dbReference>